<accession>A0ABQ6HUL5</accession>
<sequence>MAADVALVHQLAPKARVLVTTYWNVFQDGDVVTDAATRRANDTLTTQFNAALVTSIGQSATVVDLYEPFKGGGDLDPTPCWPTTATTPTPPVTGSSRPRS</sequence>
<organism evidence="2 3">
    <name type="scientific">Arsenicicoccus piscis</name>
    <dbReference type="NCBI Taxonomy" id="673954"/>
    <lineage>
        <taxon>Bacteria</taxon>
        <taxon>Bacillati</taxon>
        <taxon>Actinomycetota</taxon>
        <taxon>Actinomycetes</taxon>
        <taxon>Micrococcales</taxon>
        <taxon>Intrasporangiaceae</taxon>
        <taxon>Arsenicicoccus</taxon>
    </lineage>
</organism>
<evidence type="ECO:0000256" key="1">
    <source>
        <dbReference type="SAM" id="MobiDB-lite"/>
    </source>
</evidence>
<keyword evidence="3" id="KW-1185">Reference proteome</keyword>
<dbReference type="InterPro" id="IPR036514">
    <property type="entry name" value="SGNH_hydro_sf"/>
</dbReference>
<dbReference type="Gene3D" id="3.40.50.1110">
    <property type="entry name" value="SGNH hydrolase"/>
    <property type="match status" value="1"/>
</dbReference>
<proteinExistence type="predicted"/>
<dbReference type="SUPFAM" id="SSF52266">
    <property type="entry name" value="SGNH hydrolase"/>
    <property type="match status" value="1"/>
</dbReference>
<protein>
    <submittedName>
        <fullName evidence="2">Uncharacterized protein</fullName>
    </submittedName>
</protein>
<evidence type="ECO:0000313" key="3">
    <source>
        <dbReference type="Proteomes" id="UP001157109"/>
    </source>
</evidence>
<comment type="caution">
    <text evidence="2">The sequence shown here is derived from an EMBL/GenBank/DDBJ whole genome shotgun (WGS) entry which is preliminary data.</text>
</comment>
<feature type="compositionally biased region" description="Low complexity" evidence="1">
    <location>
        <begin position="77"/>
        <end position="87"/>
    </location>
</feature>
<reference evidence="3" key="1">
    <citation type="journal article" date="2019" name="Int. J. Syst. Evol. Microbiol.">
        <title>The Global Catalogue of Microorganisms (GCM) 10K type strain sequencing project: providing services to taxonomists for standard genome sequencing and annotation.</title>
        <authorList>
            <consortium name="The Broad Institute Genomics Platform"/>
            <consortium name="The Broad Institute Genome Sequencing Center for Infectious Disease"/>
            <person name="Wu L."/>
            <person name="Ma J."/>
        </authorList>
    </citation>
    <scope>NUCLEOTIDE SEQUENCE [LARGE SCALE GENOMIC DNA]</scope>
    <source>
        <strain evidence="3">NBRC 105830</strain>
    </source>
</reference>
<dbReference type="Proteomes" id="UP001157109">
    <property type="component" value="Unassembled WGS sequence"/>
</dbReference>
<gene>
    <name evidence="2" type="ORF">GCM10025862_32760</name>
</gene>
<evidence type="ECO:0000313" key="2">
    <source>
        <dbReference type="EMBL" id="GMA21255.1"/>
    </source>
</evidence>
<dbReference type="EMBL" id="BSUJ01000001">
    <property type="protein sequence ID" value="GMA21255.1"/>
    <property type="molecule type" value="Genomic_DNA"/>
</dbReference>
<name>A0ABQ6HUL5_9MICO</name>
<feature type="region of interest" description="Disordered" evidence="1">
    <location>
        <begin position="74"/>
        <end position="100"/>
    </location>
</feature>